<dbReference type="Proteomes" id="UP001633002">
    <property type="component" value="Unassembled WGS sequence"/>
</dbReference>
<feature type="domain" description="C2H2-type" evidence="8">
    <location>
        <begin position="222"/>
        <end position="250"/>
    </location>
</feature>
<dbReference type="SMART" id="SM00355">
    <property type="entry name" value="ZnF_C2H2"/>
    <property type="match status" value="2"/>
</dbReference>
<protein>
    <recommendedName>
        <fullName evidence="12">Zinc finger AN1 and C2H2 domain-containing stress-associated protein 16</fullName>
    </recommendedName>
</protein>
<proteinExistence type="predicted"/>
<keyword evidence="4 6" id="KW-0863">Zinc-finger</keyword>
<keyword evidence="3" id="KW-0677">Repeat</keyword>
<dbReference type="Pfam" id="PF01428">
    <property type="entry name" value="zf-AN1"/>
    <property type="match status" value="2"/>
</dbReference>
<evidence type="ECO:0000256" key="1">
    <source>
        <dbReference type="ARBA" id="ARBA00003732"/>
    </source>
</evidence>
<dbReference type="Gene3D" id="3.30.160.60">
    <property type="entry name" value="Classic Zinc Finger"/>
    <property type="match status" value="1"/>
</dbReference>
<evidence type="ECO:0000256" key="3">
    <source>
        <dbReference type="ARBA" id="ARBA00022737"/>
    </source>
</evidence>
<dbReference type="SUPFAM" id="SSF118310">
    <property type="entry name" value="AN1-like Zinc finger"/>
    <property type="match status" value="2"/>
</dbReference>
<dbReference type="PROSITE" id="PS50157">
    <property type="entry name" value="ZINC_FINGER_C2H2_2"/>
    <property type="match status" value="2"/>
</dbReference>
<feature type="domain" description="C2H2-type" evidence="8">
    <location>
        <begin position="261"/>
        <end position="289"/>
    </location>
</feature>
<gene>
    <name evidence="10" type="ORF">R1sor_017978</name>
</gene>
<evidence type="ECO:0000259" key="9">
    <source>
        <dbReference type="PROSITE" id="PS51039"/>
    </source>
</evidence>
<evidence type="ECO:0000313" key="10">
    <source>
        <dbReference type="EMBL" id="KAL3699956.1"/>
    </source>
</evidence>
<comment type="caution">
    <text evidence="10">The sequence shown here is derived from an EMBL/GenBank/DDBJ whole genome shotgun (WGS) entry which is preliminary data.</text>
</comment>
<dbReference type="Gene3D" id="4.10.1110.10">
    <property type="entry name" value="AN1-like Zinc finger"/>
    <property type="match status" value="2"/>
</dbReference>
<keyword evidence="11" id="KW-1185">Reference proteome</keyword>
<dbReference type="PROSITE" id="PS51039">
    <property type="entry name" value="ZF_AN1"/>
    <property type="match status" value="2"/>
</dbReference>
<accession>A0ABD3ICE0</accession>
<dbReference type="InterPro" id="IPR035896">
    <property type="entry name" value="AN1-like_Znf"/>
</dbReference>
<evidence type="ECO:0000259" key="8">
    <source>
        <dbReference type="PROSITE" id="PS50157"/>
    </source>
</evidence>
<dbReference type="GO" id="GO:0008270">
    <property type="term" value="F:zinc ion binding"/>
    <property type="evidence" value="ECO:0007669"/>
    <property type="project" value="UniProtKB-KW"/>
</dbReference>
<organism evidence="10 11">
    <name type="scientific">Riccia sorocarpa</name>
    <dbReference type="NCBI Taxonomy" id="122646"/>
    <lineage>
        <taxon>Eukaryota</taxon>
        <taxon>Viridiplantae</taxon>
        <taxon>Streptophyta</taxon>
        <taxon>Embryophyta</taxon>
        <taxon>Marchantiophyta</taxon>
        <taxon>Marchantiopsida</taxon>
        <taxon>Marchantiidae</taxon>
        <taxon>Marchantiales</taxon>
        <taxon>Ricciaceae</taxon>
        <taxon>Riccia</taxon>
    </lineage>
</organism>
<dbReference type="Pfam" id="PF25403">
    <property type="entry name" value="zf-C2H2_ZFAND2"/>
    <property type="match status" value="1"/>
</dbReference>
<feature type="region of interest" description="Disordered" evidence="7">
    <location>
        <begin position="163"/>
        <end position="219"/>
    </location>
</feature>
<evidence type="ECO:0000256" key="7">
    <source>
        <dbReference type="SAM" id="MobiDB-lite"/>
    </source>
</evidence>
<dbReference type="InterPro" id="IPR013087">
    <property type="entry name" value="Znf_C2H2_type"/>
</dbReference>
<dbReference type="SUPFAM" id="SSF57667">
    <property type="entry name" value="beta-beta-alpha zinc fingers"/>
    <property type="match status" value="1"/>
</dbReference>
<sequence length="298" mass="32423">MGTPEFPDLGKHCAVRECSLVDFLPFTCDGCKQVFCLEHRSYGSHKCLKANKEDVTVLVCPMCAKAVRLIPNEDPNLTWDRHVRSDCDPSNYTKATQKPKCPVQGCKELLTFSNKVRCKDCGREVCLKHRFGPDHKCQELRKADAAKNASYFTNQFNRFFRDQSSGGGVKTAATSKEKSSKPVQSKPATTAGNSSRPAAAGRSATSGNPPRPSAAHAPVPREVCPLCGMRFNTVVELIQHAERLHSAGGQWRVGSSQDRLDVCPKCGKGFGDAVALVNHVEKDHGGTSSETGERCAIS</sequence>
<dbReference type="AlphaFoldDB" id="A0ABD3ICE0"/>
<dbReference type="SMART" id="SM00154">
    <property type="entry name" value="ZnF_AN1"/>
    <property type="match status" value="2"/>
</dbReference>
<dbReference type="PROSITE" id="PS00028">
    <property type="entry name" value="ZINC_FINGER_C2H2_1"/>
    <property type="match status" value="2"/>
</dbReference>
<dbReference type="InterPro" id="IPR036236">
    <property type="entry name" value="Znf_C2H2_sf"/>
</dbReference>
<dbReference type="Pfam" id="PF00096">
    <property type="entry name" value="zf-C2H2"/>
    <property type="match status" value="1"/>
</dbReference>
<evidence type="ECO:0000256" key="5">
    <source>
        <dbReference type="ARBA" id="ARBA00022833"/>
    </source>
</evidence>
<dbReference type="PANTHER" id="PTHR14677:SF27">
    <property type="entry name" value="ZINC FINGER AN1 AND C2H2 DOMAIN-CONTAINING STRESS-ASSOCIATED PROTEIN 11"/>
    <property type="match status" value="1"/>
</dbReference>
<evidence type="ECO:0008006" key="12">
    <source>
        <dbReference type="Google" id="ProtNLM"/>
    </source>
</evidence>
<evidence type="ECO:0000256" key="4">
    <source>
        <dbReference type="ARBA" id="ARBA00022771"/>
    </source>
</evidence>
<reference evidence="10 11" key="1">
    <citation type="submission" date="2024-09" db="EMBL/GenBank/DDBJ databases">
        <title>Chromosome-scale assembly of Riccia sorocarpa.</title>
        <authorList>
            <person name="Paukszto L."/>
        </authorList>
    </citation>
    <scope>NUCLEOTIDE SEQUENCE [LARGE SCALE GENOMIC DNA]</scope>
    <source>
        <strain evidence="10">LP-2024</strain>
        <tissue evidence="10">Aerial parts of the thallus</tissue>
    </source>
</reference>
<feature type="compositionally biased region" description="Polar residues" evidence="7">
    <location>
        <begin position="182"/>
        <end position="196"/>
    </location>
</feature>
<dbReference type="PANTHER" id="PTHR14677">
    <property type="entry name" value="ARSENITE INDUCUBLE RNA ASSOCIATED PROTEIN AIP-1-RELATED"/>
    <property type="match status" value="1"/>
</dbReference>
<keyword evidence="5" id="KW-0862">Zinc</keyword>
<evidence type="ECO:0000256" key="2">
    <source>
        <dbReference type="ARBA" id="ARBA00022723"/>
    </source>
</evidence>
<dbReference type="InterPro" id="IPR057357">
    <property type="entry name" value="Znf-C2H2_ZFAND2A/B"/>
</dbReference>
<name>A0ABD3ICE0_9MARC</name>
<dbReference type="EMBL" id="JBJQOH010000001">
    <property type="protein sequence ID" value="KAL3699956.1"/>
    <property type="molecule type" value="Genomic_DNA"/>
</dbReference>
<evidence type="ECO:0000256" key="6">
    <source>
        <dbReference type="PROSITE-ProRule" id="PRU00042"/>
    </source>
</evidence>
<feature type="domain" description="AN1-type" evidence="9">
    <location>
        <begin position="7"/>
        <end position="55"/>
    </location>
</feature>
<keyword evidence="2" id="KW-0479">Metal-binding</keyword>
<comment type="function">
    <text evidence="1">May be involved in environmental stress response.</text>
</comment>
<feature type="domain" description="AN1-type" evidence="9">
    <location>
        <begin position="95"/>
        <end position="145"/>
    </location>
</feature>
<evidence type="ECO:0000313" key="11">
    <source>
        <dbReference type="Proteomes" id="UP001633002"/>
    </source>
</evidence>
<dbReference type="InterPro" id="IPR000058">
    <property type="entry name" value="Znf_AN1"/>
</dbReference>